<evidence type="ECO:0000313" key="1">
    <source>
        <dbReference type="EMBL" id="KIK75097.1"/>
    </source>
</evidence>
<keyword evidence="2" id="KW-1185">Reference proteome</keyword>
<dbReference type="EMBL" id="KN828352">
    <property type="protein sequence ID" value="KIK75097.1"/>
    <property type="molecule type" value="Genomic_DNA"/>
</dbReference>
<organism evidence="1 2">
    <name type="scientific">Paxillus rubicundulus Ve08.2h10</name>
    <dbReference type="NCBI Taxonomy" id="930991"/>
    <lineage>
        <taxon>Eukaryota</taxon>
        <taxon>Fungi</taxon>
        <taxon>Dikarya</taxon>
        <taxon>Basidiomycota</taxon>
        <taxon>Agaricomycotina</taxon>
        <taxon>Agaricomycetes</taxon>
        <taxon>Agaricomycetidae</taxon>
        <taxon>Boletales</taxon>
        <taxon>Paxilineae</taxon>
        <taxon>Paxillaceae</taxon>
        <taxon>Paxillus</taxon>
    </lineage>
</organism>
<dbReference type="HOGENOM" id="CLU_1503937_0_0_1"/>
<name>A0A0D0BUJ9_9AGAM</name>
<protein>
    <submittedName>
        <fullName evidence="1">Uncharacterized protein</fullName>
    </submittedName>
</protein>
<evidence type="ECO:0000313" key="2">
    <source>
        <dbReference type="Proteomes" id="UP000054538"/>
    </source>
</evidence>
<dbReference type="AlphaFoldDB" id="A0A0D0BUJ9"/>
<gene>
    <name evidence="1" type="ORF">PAXRUDRAFT_19286</name>
</gene>
<sequence>MSLKDQANLTPAASESSWVTTWSKMEVVLPRGKGKKGSCQDLGDVPVAQSHAMGSLGTLAKRSQKWLKRPPLKFHDPSELLHLSVQPQPSAGSDDEKEVVIVVWAGKGKVVSAQVKGVTVDEGEFKEIMWQILICELKVWDTQAWSAELKGEVLGLKAYINCLCQKKFSCSMSPRALYS</sequence>
<proteinExistence type="predicted"/>
<reference evidence="2" key="2">
    <citation type="submission" date="2015-01" db="EMBL/GenBank/DDBJ databases">
        <title>Evolutionary Origins and Diversification of the Mycorrhizal Mutualists.</title>
        <authorList>
            <consortium name="DOE Joint Genome Institute"/>
            <consortium name="Mycorrhizal Genomics Consortium"/>
            <person name="Kohler A."/>
            <person name="Kuo A."/>
            <person name="Nagy L.G."/>
            <person name="Floudas D."/>
            <person name="Copeland A."/>
            <person name="Barry K.W."/>
            <person name="Cichocki N."/>
            <person name="Veneault-Fourrey C."/>
            <person name="LaButti K."/>
            <person name="Lindquist E.A."/>
            <person name="Lipzen A."/>
            <person name="Lundell T."/>
            <person name="Morin E."/>
            <person name="Murat C."/>
            <person name="Riley R."/>
            <person name="Ohm R."/>
            <person name="Sun H."/>
            <person name="Tunlid A."/>
            <person name="Henrissat B."/>
            <person name="Grigoriev I.V."/>
            <person name="Hibbett D.S."/>
            <person name="Martin F."/>
        </authorList>
    </citation>
    <scope>NUCLEOTIDE SEQUENCE [LARGE SCALE GENOMIC DNA]</scope>
    <source>
        <strain evidence="2">Ve08.2h10</strain>
    </source>
</reference>
<accession>A0A0D0BUJ9</accession>
<dbReference type="Proteomes" id="UP000054538">
    <property type="component" value="Unassembled WGS sequence"/>
</dbReference>
<reference evidence="1 2" key="1">
    <citation type="submission" date="2014-04" db="EMBL/GenBank/DDBJ databases">
        <authorList>
            <consortium name="DOE Joint Genome Institute"/>
            <person name="Kuo A."/>
            <person name="Kohler A."/>
            <person name="Jargeat P."/>
            <person name="Nagy L.G."/>
            <person name="Floudas D."/>
            <person name="Copeland A."/>
            <person name="Barry K.W."/>
            <person name="Cichocki N."/>
            <person name="Veneault-Fourrey C."/>
            <person name="LaButti K."/>
            <person name="Lindquist E.A."/>
            <person name="Lipzen A."/>
            <person name="Lundell T."/>
            <person name="Morin E."/>
            <person name="Murat C."/>
            <person name="Sun H."/>
            <person name="Tunlid A."/>
            <person name="Henrissat B."/>
            <person name="Grigoriev I.V."/>
            <person name="Hibbett D.S."/>
            <person name="Martin F."/>
            <person name="Nordberg H.P."/>
            <person name="Cantor M.N."/>
            <person name="Hua S.X."/>
        </authorList>
    </citation>
    <scope>NUCLEOTIDE SEQUENCE [LARGE SCALE GENOMIC DNA]</scope>
    <source>
        <strain evidence="1 2">Ve08.2h10</strain>
    </source>
</reference>
<dbReference type="InParanoid" id="A0A0D0BUJ9"/>